<dbReference type="RefSeq" id="WP_247378953.1">
    <property type="nucleotide sequence ID" value="NZ_JALLGV010000005.1"/>
</dbReference>
<dbReference type="GO" id="GO:0016301">
    <property type="term" value="F:kinase activity"/>
    <property type="evidence" value="ECO:0007669"/>
    <property type="project" value="UniProtKB-KW"/>
</dbReference>
<keyword evidence="1" id="KW-0418">Kinase</keyword>
<name>A0ABD6CI38_9EURY</name>
<dbReference type="Proteomes" id="UP001597119">
    <property type="component" value="Unassembled WGS sequence"/>
</dbReference>
<evidence type="ECO:0000313" key="1">
    <source>
        <dbReference type="EMBL" id="MFD1589240.1"/>
    </source>
</evidence>
<dbReference type="InterPro" id="IPR017437">
    <property type="entry name" value="ATP-NAD_kinase_PpnK-typ_C"/>
</dbReference>
<dbReference type="SUPFAM" id="SSF111331">
    <property type="entry name" value="NAD kinase/diacylglycerol kinase-like"/>
    <property type="match status" value="1"/>
</dbReference>
<keyword evidence="2" id="KW-1185">Reference proteome</keyword>
<comment type="caution">
    <text evidence="1">The sequence shown here is derived from an EMBL/GenBank/DDBJ whole genome shotgun (WGS) entry which is preliminary data.</text>
</comment>
<proteinExistence type="predicted"/>
<sequence length="254" mass="26140">MGTPAESSVVGVVGDRTDSVRSAIEAAGGRHRLGDLTTVLAGDPDVLVTVGQAHLLELAALEPTPDVPVLPVNAGPGVESVPLSAVPAAVDALLADEGGTHARPVLAALEGETERARALCDVMLVTAEPARISEYAVRSGGDLVAQFRADGVVVSTPAGTHGYGRSVGAPVVARGTDVVSVVPVAPFATSADHWVLPTGDVTLTIERDEVPVELLADDRRAERVPPHTPLSIARVDSLSIRTVPQSRSSFARSE</sequence>
<dbReference type="EMBL" id="JBHUDJ010000014">
    <property type="protein sequence ID" value="MFD1589240.1"/>
    <property type="molecule type" value="Genomic_DNA"/>
</dbReference>
<gene>
    <name evidence="1" type="ORF">ACFR9U_19860</name>
</gene>
<dbReference type="Pfam" id="PF20143">
    <property type="entry name" value="NAD_kinase_C"/>
    <property type="match status" value="1"/>
</dbReference>
<accession>A0ABD6CI38</accession>
<reference evidence="1 2" key="1">
    <citation type="journal article" date="2019" name="Int. J. Syst. Evol. Microbiol.">
        <title>The Global Catalogue of Microorganisms (GCM) 10K type strain sequencing project: providing services to taxonomists for standard genome sequencing and annotation.</title>
        <authorList>
            <consortium name="The Broad Institute Genomics Platform"/>
            <consortium name="The Broad Institute Genome Sequencing Center for Infectious Disease"/>
            <person name="Wu L."/>
            <person name="Ma J."/>
        </authorList>
    </citation>
    <scope>NUCLEOTIDE SEQUENCE [LARGE SCALE GENOMIC DNA]</scope>
    <source>
        <strain evidence="1 2">CGMCC 1.12125</strain>
    </source>
</reference>
<keyword evidence="1" id="KW-0808">Transferase</keyword>
<dbReference type="AlphaFoldDB" id="A0ABD6CI38"/>
<evidence type="ECO:0000313" key="2">
    <source>
        <dbReference type="Proteomes" id="UP001597119"/>
    </source>
</evidence>
<dbReference type="Gene3D" id="2.60.200.30">
    <property type="entry name" value="Probable inorganic polyphosphate/atp-NAD kinase, domain 2"/>
    <property type="match status" value="1"/>
</dbReference>
<dbReference type="InterPro" id="IPR016064">
    <property type="entry name" value="NAD/diacylglycerol_kinase_sf"/>
</dbReference>
<organism evidence="1 2">
    <name type="scientific">Halorientalis brevis</name>
    <dbReference type="NCBI Taxonomy" id="1126241"/>
    <lineage>
        <taxon>Archaea</taxon>
        <taxon>Methanobacteriati</taxon>
        <taxon>Methanobacteriota</taxon>
        <taxon>Stenosarchaea group</taxon>
        <taxon>Halobacteria</taxon>
        <taxon>Halobacteriales</taxon>
        <taxon>Haloarculaceae</taxon>
        <taxon>Halorientalis</taxon>
    </lineage>
</organism>
<protein>
    <submittedName>
        <fullName evidence="1">ATP-NAD kinase</fullName>
    </submittedName>
</protein>